<dbReference type="RefSeq" id="WP_092627049.1">
    <property type="nucleotide sequence ID" value="NZ_FNFM01000003.1"/>
</dbReference>
<dbReference type="InterPro" id="IPR012964">
    <property type="entry name" value="DUF1702"/>
</dbReference>
<dbReference type="EMBL" id="FNFM01000003">
    <property type="protein sequence ID" value="SDJ97762.1"/>
    <property type="molecule type" value="Genomic_DNA"/>
</dbReference>
<dbReference type="OrthoDB" id="2530105at2"/>
<evidence type="ECO:0000313" key="1">
    <source>
        <dbReference type="EMBL" id="SDJ97762.1"/>
    </source>
</evidence>
<gene>
    <name evidence="1" type="ORF">SAMN04487820_103250</name>
</gene>
<reference evidence="2" key="1">
    <citation type="submission" date="2016-10" db="EMBL/GenBank/DDBJ databases">
        <authorList>
            <person name="Varghese N."/>
            <person name="Submissions S."/>
        </authorList>
    </citation>
    <scope>NUCLEOTIDE SEQUENCE [LARGE SCALE GENOMIC DNA]</scope>
    <source>
        <strain evidence="2">DSM 45460</strain>
    </source>
</reference>
<accession>A0A1G8Y4K6</accession>
<dbReference type="Pfam" id="PF08012">
    <property type="entry name" value="DUF1702"/>
    <property type="match status" value="1"/>
</dbReference>
<organism evidence="1 2">
    <name type="scientific">Actinopolyspora mzabensis</name>
    <dbReference type="NCBI Taxonomy" id="995066"/>
    <lineage>
        <taxon>Bacteria</taxon>
        <taxon>Bacillati</taxon>
        <taxon>Actinomycetota</taxon>
        <taxon>Actinomycetes</taxon>
        <taxon>Actinopolysporales</taxon>
        <taxon>Actinopolysporaceae</taxon>
        <taxon>Actinopolyspora</taxon>
    </lineage>
</organism>
<dbReference type="AlphaFoldDB" id="A0A1G8Y4K6"/>
<keyword evidence="2" id="KW-1185">Reference proteome</keyword>
<evidence type="ECO:0000313" key="2">
    <source>
        <dbReference type="Proteomes" id="UP000199213"/>
    </source>
</evidence>
<name>A0A1G8Y4K6_ACTMZ</name>
<evidence type="ECO:0008006" key="3">
    <source>
        <dbReference type="Google" id="ProtNLM"/>
    </source>
</evidence>
<dbReference type="Proteomes" id="UP000199213">
    <property type="component" value="Unassembled WGS sequence"/>
</dbReference>
<protein>
    <recommendedName>
        <fullName evidence="3">Enediyne biosynthesis protein</fullName>
    </recommendedName>
</protein>
<proteinExistence type="predicted"/>
<sequence>MSTGLRPAWRRLLTPHISATYLSKRGFHRKNTACQELLEKVGSSFLDGYGKAIESVSDTELRGGLDTHPALFRGFAYEGAAMGLTVLDGLPTTRNHQVAHFLSGIGREHVYTAYVGIGWAMARLPRLLGPSVRELDPLLRWLVLDGYGFHQAYFRTRRYVHRQYRPKRLPWPEDGSGSYPGRAVDQGIGRAMWFVGGADTDLVSDLVYRFPEHRRRDLFSGVGLAATYAGGADEVELRGLTERAAPYFGALAQGAAFAAEARVHGECVVAETELATEALLGMSPTEASSLTRRLRPQGVEVHEPLAYESWRQRIADAFSVPRSVDK</sequence>